<dbReference type="EMBL" id="JAAMPI010000570">
    <property type="protein sequence ID" value="KAF4630250.1"/>
    <property type="molecule type" value="Genomic_DNA"/>
</dbReference>
<evidence type="ECO:0000313" key="10">
    <source>
        <dbReference type="Proteomes" id="UP000566819"/>
    </source>
</evidence>
<evidence type="ECO:0000256" key="3">
    <source>
        <dbReference type="ARBA" id="ARBA00022737"/>
    </source>
</evidence>
<dbReference type="AlphaFoldDB" id="A0A8H4RJX8"/>
<evidence type="ECO:0000256" key="6">
    <source>
        <dbReference type="ARBA" id="ARBA00023242"/>
    </source>
</evidence>
<evidence type="ECO:0000313" key="9">
    <source>
        <dbReference type="EMBL" id="KAF4630250.1"/>
    </source>
</evidence>
<evidence type="ECO:0000256" key="2">
    <source>
        <dbReference type="ARBA" id="ARBA00022723"/>
    </source>
</evidence>
<dbReference type="InterPro" id="IPR050888">
    <property type="entry name" value="ZnF_C2H2-type_TF"/>
</dbReference>
<dbReference type="Gene3D" id="3.30.160.60">
    <property type="entry name" value="Classic Zinc Finger"/>
    <property type="match status" value="2"/>
</dbReference>
<name>A0A8H4RJX8_9HELO</name>
<dbReference type="InterPro" id="IPR013087">
    <property type="entry name" value="Znf_C2H2_type"/>
</dbReference>
<dbReference type="PANTHER" id="PTHR24406">
    <property type="entry name" value="TRANSCRIPTIONAL REPRESSOR CTCFL-RELATED"/>
    <property type="match status" value="1"/>
</dbReference>
<evidence type="ECO:0000256" key="1">
    <source>
        <dbReference type="ARBA" id="ARBA00004123"/>
    </source>
</evidence>
<dbReference type="SUPFAM" id="SSF57667">
    <property type="entry name" value="beta-beta-alpha zinc fingers"/>
    <property type="match status" value="1"/>
</dbReference>
<comment type="caution">
    <text evidence="9">The sequence shown here is derived from an EMBL/GenBank/DDBJ whole genome shotgun (WGS) entry which is preliminary data.</text>
</comment>
<evidence type="ECO:0000256" key="7">
    <source>
        <dbReference type="PROSITE-ProRule" id="PRU00042"/>
    </source>
</evidence>
<dbReference type="GO" id="GO:0008270">
    <property type="term" value="F:zinc ion binding"/>
    <property type="evidence" value="ECO:0007669"/>
    <property type="project" value="UniProtKB-KW"/>
</dbReference>
<accession>A0A8H4RJX8</accession>
<protein>
    <recommendedName>
        <fullName evidence="8">C2H2-type domain-containing protein</fullName>
    </recommendedName>
</protein>
<dbReference type="InterPro" id="IPR036236">
    <property type="entry name" value="Znf_C2H2_sf"/>
</dbReference>
<comment type="subcellular location">
    <subcellularLocation>
        <location evidence="1">Nucleus</location>
    </subcellularLocation>
</comment>
<sequence>MPWCYPCDKYFNTQNGYSMHMEHNTAHKDLDWECEHMHSRIHAGADMQCPFCKRSFATASGVTIHLESGSCSSGLNRHKINDMVRRLDRNNVITRPMITMPGYDRVETIATSRAWNGSGFECYLCTKQFNSLHSLNNHLKSPAHEQKIYRCPNRQCGREYKLLSGLVQHVESESCGLMRFSQVQRQARNGIQNMVGKMITG</sequence>
<evidence type="ECO:0000256" key="4">
    <source>
        <dbReference type="ARBA" id="ARBA00022771"/>
    </source>
</evidence>
<dbReference type="Pfam" id="PF12874">
    <property type="entry name" value="zf-met"/>
    <property type="match status" value="1"/>
</dbReference>
<dbReference type="SMART" id="SM00355">
    <property type="entry name" value="ZnF_C2H2"/>
    <property type="match status" value="3"/>
</dbReference>
<dbReference type="Pfam" id="PF13894">
    <property type="entry name" value="zf-C2H2_4"/>
    <property type="match status" value="1"/>
</dbReference>
<keyword evidence="4 7" id="KW-0863">Zinc-finger</keyword>
<keyword evidence="5" id="KW-0862">Zinc</keyword>
<keyword evidence="2" id="KW-0479">Metal-binding</keyword>
<dbReference type="Proteomes" id="UP000566819">
    <property type="component" value="Unassembled WGS sequence"/>
</dbReference>
<dbReference type="PROSITE" id="PS50157">
    <property type="entry name" value="ZINC_FINGER_C2H2_2"/>
    <property type="match status" value="1"/>
</dbReference>
<dbReference type="OrthoDB" id="6077919at2759"/>
<keyword evidence="3" id="KW-0677">Repeat</keyword>
<organism evidence="9 10">
    <name type="scientific">Cudoniella acicularis</name>
    <dbReference type="NCBI Taxonomy" id="354080"/>
    <lineage>
        <taxon>Eukaryota</taxon>
        <taxon>Fungi</taxon>
        <taxon>Dikarya</taxon>
        <taxon>Ascomycota</taxon>
        <taxon>Pezizomycotina</taxon>
        <taxon>Leotiomycetes</taxon>
        <taxon>Helotiales</taxon>
        <taxon>Tricladiaceae</taxon>
        <taxon>Cudoniella</taxon>
    </lineage>
</organism>
<proteinExistence type="predicted"/>
<feature type="domain" description="C2H2-type" evidence="8">
    <location>
        <begin position="120"/>
        <end position="144"/>
    </location>
</feature>
<keyword evidence="6" id="KW-0539">Nucleus</keyword>
<reference evidence="9 10" key="1">
    <citation type="submission" date="2020-03" db="EMBL/GenBank/DDBJ databases">
        <title>Draft Genome Sequence of Cudoniella acicularis.</title>
        <authorList>
            <person name="Buettner E."/>
            <person name="Kellner H."/>
        </authorList>
    </citation>
    <scope>NUCLEOTIDE SEQUENCE [LARGE SCALE GENOMIC DNA]</scope>
    <source>
        <strain evidence="9 10">DSM 108380</strain>
    </source>
</reference>
<dbReference type="GO" id="GO:0005634">
    <property type="term" value="C:nucleus"/>
    <property type="evidence" value="ECO:0007669"/>
    <property type="project" value="UniProtKB-SubCell"/>
</dbReference>
<evidence type="ECO:0000256" key="5">
    <source>
        <dbReference type="ARBA" id="ARBA00022833"/>
    </source>
</evidence>
<evidence type="ECO:0000259" key="8">
    <source>
        <dbReference type="PROSITE" id="PS50157"/>
    </source>
</evidence>
<keyword evidence="10" id="KW-1185">Reference proteome</keyword>
<gene>
    <name evidence="9" type="ORF">G7Y89_g7885</name>
</gene>
<dbReference type="PROSITE" id="PS00028">
    <property type="entry name" value="ZINC_FINGER_C2H2_1"/>
    <property type="match status" value="1"/>
</dbReference>